<accession>A0A1A9ZV72</accession>
<evidence type="ECO:0000313" key="1">
    <source>
        <dbReference type="EnsemblMetazoa" id="GPAI026048-PA"/>
    </source>
</evidence>
<dbReference type="AlphaFoldDB" id="A0A1A9ZV72"/>
<organism evidence="1 2">
    <name type="scientific">Glossina pallidipes</name>
    <name type="common">Tsetse fly</name>
    <dbReference type="NCBI Taxonomy" id="7398"/>
    <lineage>
        <taxon>Eukaryota</taxon>
        <taxon>Metazoa</taxon>
        <taxon>Ecdysozoa</taxon>
        <taxon>Arthropoda</taxon>
        <taxon>Hexapoda</taxon>
        <taxon>Insecta</taxon>
        <taxon>Pterygota</taxon>
        <taxon>Neoptera</taxon>
        <taxon>Endopterygota</taxon>
        <taxon>Diptera</taxon>
        <taxon>Brachycera</taxon>
        <taxon>Muscomorpha</taxon>
        <taxon>Hippoboscoidea</taxon>
        <taxon>Glossinidae</taxon>
        <taxon>Glossina</taxon>
    </lineage>
</organism>
<dbReference type="VEuPathDB" id="VectorBase:GPAI026048"/>
<reference evidence="1" key="2">
    <citation type="submission" date="2020-05" db="UniProtKB">
        <authorList>
            <consortium name="EnsemblMetazoa"/>
        </authorList>
    </citation>
    <scope>IDENTIFICATION</scope>
    <source>
        <strain evidence="1">IAEA</strain>
    </source>
</reference>
<sequence>MLTNKLMILTPSQMLTSGHMRTYDDTKRICIKYLTNYTLSSNFILELGNFAVDVYDTLSCKKQIKFGKKKAKTTHTSATQIESASWVKINSGIDLPMSACSSIRASAGSLKPQQQRFSKSCLSNKDELHTSLVPNFGSSFASLTINYFERYVAL</sequence>
<reference evidence="2" key="1">
    <citation type="submission" date="2014-03" db="EMBL/GenBank/DDBJ databases">
        <authorList>
            <person name="Aksoy S."/>
            <person name="Warren W."/>
            <person name="Wilson R.K."/>
        </authorList>
    </citation>
    <scope>NUCLEOTIDE SEQUENCE [LARGE SCALE GENOMIC DNA]</scope>
    <source>
        <strain evidence="2">IAEA</strain>
    </source>
</reference>
<keyword evidence="2" id="KW-1185">Reference proteome</keyword>
<evidence type="ECO:0000313" key="2">
    <source>
        <dbReference type="Proteomes" id="UP000092445"/>
    </source>
</evidence>
<dbReference type="Proteomes" id="UP000092445">
    <property type="component" value="Unassembled WGS sequence"/>
</dbReference>
<name>A0A1A9ZV72_GLOPL</name>
<dbReference type="EnsemblMetazoa" id="GPAI026048-RA">
    <property type="protein sequence ID" value="GPAI026048-PA"/>
    <property type="gene ID" value="GPAI026048"/>
</dbReference>
<protein>
    <submittedName>
        <fullName evidence="1">Uncharacterized protein</fullName>
    </submittedName>
</protein>
<proteinExistence type="predicted"/>